<dbReference type="InterPro" id="IPR010982">
    <property type="entry name" value="Lambda_DNA-bd_dom_sf"/>
</dbReference>
<sequence>MARGGSARGPETHGHVTLADVARHVGVSAQSVSNALHRPERLNPDTRVRILAAIEELGYRPNRSARALRGRASGLLAVTVERSRPGRAALLLDDFLHGLCEAADGAGYHLILCQADTSQAELRAYRELRATTSVDGFILTGTRTRDVRASVLQEWAVPFASFGRAWNAEPSYSWVDVDGRAGLAAATRHVLDGGHRRVGYLGWPGNSDVGRDRRAGWQETCTARGVRPGPEERCRDDFDAAVTAAGRLLALPEPPTAVVCASDTLALGVLRAAADRGIPVGPDLAVTGFDDSAPAGLSTPALTSVRQPLADVAKALVDSVRREIEDPGGTPCHTLLEPQLVVRESSGGGPTPTDVTPHPARRPS</sequence>
<evidence type="ECO:0000256" key="4">
    <source>
        <dbReference type="SAM" id="MobiDB-lite"/>
    </source>
</evidence>
<dbReference type="CDD" id="cd01392">
    <property type="entry name" value="HTH_LacI"/>
    <property type="match status" value="1"/>
</dbReference>
<feature type="region of interest" description="Disordered" evidence="4">
    <location>
        <begin position="342"/>
        <end position="364"/>
    </location>
</feature>
<keyword evidence="3" id="KW-0804">Transcription</keyword>
<proteinExistence type="predicted"/>
<evidence type="ECO:0000313" key="6">
    <source>
        <dbReference type="EMBL" id="PVG82829.1"/>
    </source>
</evidence>
<protein>
    <submittedName>
        <fullName evidence="6">LacI family transcriptional regulator</fullName>
    </submittedName>
</protein>
<dbReference type="Pfam" id="PF00356">
    <property type="entry name" value="LacI"/>
    <property type="match status" value="1"/>
</dbReference>
<dbReference type="SUPFAM" id="SSF47413">
    <property type="entry name" value="lambda repressor-like DNA-binding domains"/>
    <property type="match status" value="1"/>
</dbReference>
<dbReference type="OrthoDB" id="3430936at2"/>
<dbReference type="SMART" id="SM00354">
    <property type="entry name" value="HTH_LACI"/>
    <property type="match status" value="1"/>
</dbReference>
<dbReference type="GO" id="GO:0000976">
    <property type="term" value="F:transcription cis-regulatory region binding"/>
    <property type="evidence" value="ECO:0007669"/>
    <property type="project" value="TreeGrafter"/>
</dbReference>
<feature type="domain" description="HTH lacI-type" evidence="5">
    <location>
        <begin position="16"/>
        <end position="70"/>
    </location>
</feature>
<evidence type="ECO:0000256" key="2">
    <source>
        <dbReference type="ARBA" id="ARBA00023125"/>
    </source>
</evidence>
<keyword evidence="2" id="KW-0238">DNA-binding</keyword>
<dbReference type="SUPFAM" id="SSF53822">
    <property type="entry name" value="Periplasmic binding protein-like I"/>
    <property type="match status" value="1"/>
</dbReference>
<comment type="caution">
    <text evidence="6">The sequence shown here is derived from an EMBL/GenBank/DDBJ whole genome shotgun (WGS) entry which is preliminary data.</text>
</comment>
<dbReference type="PROSITE" id="PS50932">
    <property type="entry name" value="HTH_LACI_2"/>
    <property type="match status" value="1"/>
</dbReference>
<gene>
    <name evidence="6" type="ORF">DDE18_10755</name>
</gene>
<dbReference type="PANTHER" id="PTHR30146:SF109">
    <property type="entry name" value="HTH-TYPE TRANSCRIPTIONAL REGULATOR GALS"/>
    <property type="match status" value="1"/>
</dbReference>
<keyword evidence="1" id="KW-0805">Transcription regulation</keyword>
<evidence type="ECO:0000256" key="3">
    <source>
        <dbReference type="ARBA" id="ARBA00023163"/>
    </source>
</evidence>
<dbReference type="GO" id="GO:0003700">
    <property type="term" value="F:DNA-binding transcription factor activity"/>
    <property type="evidence" value="ECO:0007669"/>
    <property type="project" value="TreeGrafter"/>
</dbReference>
<accession>A0A2T8FAS6</accession>
<dbReference type="InterPro" id="IPR000843">
    <property type="entry name" value="HTH_LacI"/>
</dbReference>
<dbReference type="InterPro" id="IPR028082">
    <property type="entry name" value="Peripla_BP_I"/>
</dbReference>
<dbReference type="Proteomes" id="UP000246018">
    <property type="component" value="Unassembled WGS sequence"/>
</dbReference>
<dbReference type="AlphaFoldDB" id="A0A2T8FAS6"/>
<dbReference type="Gene3D" id="1.10.260.40">
    <property type="entry name" value="lambda repressor-like DNA-binding domains"/>
    <property type="match status" value="1"/>
</dbReference>
<dbReference type="EMBL" id="QDGZ01000004">
    <property type="protein sequence ID" value="PVG82829.1"/>
    <property type="molecule type" value="Genomic_DNA"/>
</dbReference>
<keyword evidence="7" id="KW-1185">Reference proteome</keyword>
<organism evidence="6 7">
    <name type="scientific">Nocardioides gansuensis</name>
    <dbReference type="NCBI Taxonomy" id="2138300"/>
    <lineage>
        <taxon>Bacteria</taxon>
        <taxon>Bacillati</taxon>
        <taxon>Actinomycetota</taxon>
        <taxon>Actinomycetes</taxon>
        <taxon>Propionibacteriales</taxon>
        <taxon>Nocardioidaceae</taxon>
        <taxon>Nocardioides</taxon>
    </lineage>
</organism>
<dbReference type="Pfam" id="PF13377">
    <property type="entry name" value="Peripla_BP_3"/>
    <property type="match status" value="1"/>
</dbReference>
<evidence type="ECO:0000256" key="1">
    <source>
        <dbReference type="ARBA" id="ARBA00023015"/>
    </source>
</evidence>
<name>A0A2T8FAS6_9ACTN</name>
<dbReference type="InterPro" id="IPR046335">
    <property type="entry name" value="LacI/GalR-like_sensor"/>
</dbReference>
<reference evidence="6 7" key="1">
    <citation type="submission" date="2018-04" db="EMBL/GenBank/DDBJ databases">
        <title>Genome of Nocardioides gansuensis WSJ-1.</title>
        <authorList>
            <person name="Wu S."/>
            <person name="Wang G."/>
        </authorList>
    </citation>
    <scope>NUCLEOTIDE SEQUENCE [LARGE SCALE GENOMIC DNA]</scope>
    <source>
        <strain evidence="6 7">WSJ-1</strain>
    </source>
</reference>
<dbReference type="PANTHER" id="PTHR30146">
    <property type="entry name" value="LACI-RELATED TRANSCRIPTIONAL REPRESSOR"/>
    <property type="match status" value="1"/>
</dbReference>
<evidence type="ECO:0000313" key="7">
    <source>
        <dbReference type="Proteomes" id="UP000246018"/>
    </source>
</evidence>
<evidence type="ECO:0000259" key="5">
    <source>
        <dbReference type="PROSITE" id="PS50932"/>
    </source>
</evidence>
<dbReference type="Gene3D" id="3.40.50.2300">
    <property type="match status" value="2"/>
</dbReference>